<evidence type="ECO:0000313" key="3">
    <source>
        <dbReference type="EMBL" id="SFO83820.1"/>
    </source>
</evidence>
<dbReference type="Gene3D" id="3.40.50.410">
    <property type="entry name" value="von Willebrand factor, type A domain"/>
    <property type="match status" value="1"/>
</dbReference>
<dbReference type="SUPFAM" id="SSF53300">
    <property type="entry name" value="vWA-like"/>
    <property type="match status" value="1"/>
</dbReference>
<feature type="signal peptide" evidence="1">
    <location>
        <begin position="1"/>
        <end position="20"/>
    </location>
</feature>
<proteinExistence type="predicted"/>
<dbReference type="Proteomes" id="UP000199356">
    <property type="component" value="Unassembled WGS sequence"/>
</dbReference>
<reference evidence="3 4" key="1">
    <citation type="submission" date="2016-10" db="EMBL/GenBank/DDBJ databases">
        <authorList>
            <person name="de Groot N.N."/>
        </authorList>
    </citation>
    <scope>NUCLEOTIDE SEQUENCE [LARGE SCALE GENOMIC DNA]</scope>
    <source>
        <strain evidence="3 4">DSM 19547</strain>
    </source>
</reference>
<dbReference type="InterPro" id="IPR036465">
    <property type="entry name" value="vWFA_dom_sf"/>
</dbReference>
<name>A0A1I5KFK0_9RHOB</name>
<dbReference type="Pfam" id="PF06707">
    <property type="entry name" value="DUF1194"/>
    <property type="match status" value="1"/>
</dbReference>
<sequence>MRRLVAAVALWLALAGAGQAACRLALVLALDISGSVNAEEYRQQVDGLAGALEAPAVRQAFFAMPGATVDLAVFEWSGPGSTRTLVEWTTVRDRAALDQVTRRLRGVQRVPGPPSTALGAAMLEGARRLSGRPACWRHVLDVSGDGKSNTGPRPHEVRTDPALADITINGLVVGSETMRGTQVRDSETAELSAYFNAWVIKGPDAFVEVAVEFTDYRAAMERKLLRELQVLALGRLNDQ</sequence>
<evidence type="ECO:0000256" key="1">
    <source>
        <dbReference type="SAM" id="SignalP"/>
    </source>
</evidence>
<dbReference type="InterPro" id="IPR010607">
    <property type="entry name" value="DUF1194"/>
</dbReference>
<dbReference type="OrthoDB" id="9792179at2"/>
<dbReference type="InterPro" id="IPR002035">
    <property type="entry name" value="VWF_A"/>
</dbReference>
<dbReference type="STRING" id="441119.SAMN04488047_10179"/>
<dbReference type="RefSeq" id="WP_093416229.1">
    <property type="nucleotide sequence ID" value="NZ_FOXA01000001.1"/>
</dbReference>
<keyword evidence="1" id="KW-0732">Signal</keyword>
<evidence type="ECO:0000259" key="2">
    <source>
        <dbReference type="PROSITE" id="PS50234"/>
    </source>
</evidence>
<protein>
    <recommendedName>
        <fullName evidence="2">VWFA domain-containing protein</fullName>
    </recommendedName>
</protein>
<evidence type="ECO:0000313" key="4">
    <source>
        <dbReference type="Proteomes" id="UP000199356"/>
    </source>
</evidence>
<keyword evidence="4" id="KW-1185">Reference proteome</keyword>
<gene>
    <name evidence="3" type="ORF">SAMN04488047_10179</name>
</gene>
<dbReference type="AlphaFoldDB" id="A0A1I5KFK0"/>
<dbReference type="PROSITE" id="PS50234">
    <property type="entry name" value="VWFA"/>
    <property type="match status" value="1"/>
</dbReference>
<feature type="chain" id="PRO_5011607347" description="VWFA domain-containing protein" evidence="1">
    <location>
        <begin position="21"/>
        <end position="239"/>
    </location>
</feature>
<dbReference type="EMBL" id="FOXA01000001">
    <property type="protein sequence ID" value="SFO83820.1"/>
    <property type="molecule type" value="Genomic_DNA"/>
</dbReference>
<feature type="domain" description="VWFA" evidence="2">
    <location>
        <begin position="25"/>
        <end position="228"/>
    </location>
</feature>
<accession>A0A1I5KFK0</accession>
<organism evidence="3 4">
    <name type="scientific">Tranquillimonas alkanivorans</name>
    <dbReference type="NCBI Taxonomy" id="441119"/>
    <lineage>
        <taxon>Bacteria</taxon>
        <taxon>Pseudomonadati</taxon>
        <taxon>Pseudomonadota</taxon>
        <taxon>Alphaproteobacteria</taxon>
        <taxon>Rhodobacterales</taxon>
        <taxon>Roseobacteraceae</taxon>
        <taxon>Tranquillimonas</taxon>
    </lineage>
</organism>